<name>X1QNB7_9ZZZZ</name>
<sequence>MESPNDFVEQTLAMYNRLNATITSPNNPEAILKGAVIRKDLEQRLVDIEYFFLQQAVYSGLEACQ</sequence>
<accession>X1QNB7</accession>
<dbReference type="AlphaFoldDB" id="X1QNB7"/>
<gene>
    <name evidence="1" type="ORF">S06H3_48803</name>
</gene>
<organism evidence="1">
    <name type="scientific">marine sediment metagenome</name>
    <dbReference type="NCBI Taxonomy" id="412755"/>
    <lineage>
        <taxon>unclassified sequences</taxon>
        <taxon>metagenomes</taxon>
        <taxon>ecological metagenomes</taxon>
    </lineage>
</organism>
<reference evidence="1" key="1">
    <citation type="journal article" date="2014" name="Front. Microbiol.">
        <title>High frequency of phylogenetically diverse reductive dehalogenase-homologous genes in deep subseafloor sedimentary metagenomes.</title>
        <authorList>
            <person name="Kawai M."/>
            <person name="Futagami T."/>
            <person name="Toyoda A."/>
            <person name="Takaki Y."/>
            <person name="Nishi S."/>
            <person name="Hori S."/>
            <person name="Arai W."/>
            <person name="Tsubouchi T."/>
            <person name="Morono Y."/>
            <person name="Uchiyama I."/>
            <person name="Ito T."/>
            <person name="Fujiyama A."/>
            <person name="Inagaki F."/>
            <person name="Takami H."/>
        </authorList>
    </citation>
    <scope>NUCLEOTIDE SEQUENCE</scope>
    <source>
        <strain evidence="1">Expedition CK06-06</strain>
    </source>
</reference>
<dbReference type="EMBL" id="BARV01030762">
    <property type="protein sequence ID" value="GAI44769.1"/>
    <property type="molecule type" value="Genomic_DNA"/>
</dbReference>
<proteinExistence type="predicted"/>
<protein>
    <submittedName>
        <fullName evidence="1">Uncharacterized protein</fullName>
    </submittedName>
</protein>
<comment type="caution">
    <text evidence="1">The sequence shown here is derived from an EMBL/GenBank/DDBJ whole genome shotgun (WGS) entry which is preliminary data.</text>
</comment>
<evidence type="ECO:0000313" key="1">
    <source>
        <dbReference type="EMBL" id="GAI44769.1"/>
    </source>
</evidence>